<dbReference type="Proteomes" id="UP000019491">
    <property type="component" value="Unassembled WGS sequence"/>
</dbReference>
<gene>
    <name evidence="1" type="ORF">RW1_057_00150</name>
</gene>
<keyword evidence="2" id="KW-1185">Reference proteome</keyword>
<dbReference type="Pfam" id="PF05721">
    <property type="entry name" value="PhyH"/>
    <property type="match status" value="1"/>
</dbReference>
<evidence type="ECO:0008006" key="3">
    <source>
        <dbReference type="Google" id="ProtNLM"/>
    </source>
</evidence>
<name>X0RC94_RHOWR</name>
<evidence type="ECO:0000313" key="1">
    <source>
        <dbReference type="EMBL" id="GAF48645.1"/>
    </source>
</evidence>
<dbReference type="PANTHER" id="PTHR20883:SF49">
    <property type="entry name" value="PHYTANOYL-COA DIOXYGENASE"/>
    <property type="match status" value="1"/>
</dbReference>
<dbReference type="PANTHER" id="PTHR20883">
    <property type="entry name" value="PHYTANOYL-COA DIOXYGENASE DOMAIN CONTAINING 1"/>
    <property type="match status" value="1"/>
</dbReference>
<dbReference type="InterPro" id="IPR008775">
    <property type="entry name" value="Phytyl_CoA_dOase-like"/>
</dbReference>
<reference evidence="1 2" key="1">
    <citation type="submission" date="2014-02" db="EMBL/GenBank/DDBJ databases">
        <title>Whole genome shotgun sequence of Rhodococcus wratislaviensis NBRC 100605.</title>
        <authorList>
            <person name="Hosoyama A."/>
            <person name="Tsuchikane K."/>
            <person name="Yoshida I."/>
            <person name="Ohji S."/>
            <person name="Ichikawa N."/>
            <person name="Yamazoe A."/>
            <person name="Fujita N."/>
        </authorList>
    </citation>
    <scope>NUCLEOTIDE SEQUENCE [LARGE SCALE GENOMIC DNA]</scope>
    <source>
        <strain evidence="1 2">NBRC 100605</strain>
    </source>
</reference>
<dbReference type="Gene3D" id="2.60.120.620">
    <property type="entry name" value="q2cbj1_9rhob like domain"/>
    <property type="match status" value="1"/>
</dbReference>
<dbReference type="GO" id="GO:0005506">
    <property type="term" value="F:iron ion binding"/>
    <property type="evidence" value="ECO:0007669"/>
    <property type="project" value="UniProtKB-ARBA"/>
</dbReference>
<organism evidence="1 2">
    <name type="scientific">Rhodococcus wratislaviensis NBRC 100605</name>
    <dbReference type="NCBI Taxonomy" id="1219028"/>
    <lineage>
        <taxon>Bacteria</taxon>
        <taxon>Bacillati</taxon>
        <taxon>Actinomycetota</taxon>
        <taxon>Actinomycetes</taxon>
        <taxon>Mycobacteriales</taxon>
        <taxon>Nocardiaceae</taxon>
        <taxon>Rhodococcus</taxon>
    </lineage>
</organism>
<dbReference type="RefSeq" id="WP_255221686.1">
    <property type="nucleotide sequence ID" value="NZ_BAWF01000057.1"/>
</dbReference>
<accession>X0RC94</accession>
<sequence length="294" mass="33329">MTTDHHFEHPTEQLTREITDEERAEFAANGVIRLEAVIPPAWIDYLRNAVDRMMTDVHSTSQNYTSAGQPRFFSQAFPRFIDSAFDNWARRGPTKHIARQMHPSAQSLRFFYDQVFAQEPGSGHGAPFHQDYAYLPIDGDQYFRIWVPLDTVTIDSGAIHYLKGSHLGPVFRPRSFSGNPDVAAVYRRSPFPELPDFDADYDRYHWFIGEAEPGDALLHHPKTVHGSRANHSSRPRRAVTTIFAGDQVVWDPRPGTSFDHLPGIGRFSVPPMTPGTPIGGDMFPVVWHETPVHN</sequence>
<evidence type="ECO:0000313" key="2">
    <source>
        <dbReference type="Proteomes" id="UP000019491"/>
    </source>
</evidence>
<comment type="caution">
    <text evidence="1">The sequence shown here is derived from an EMBL/GenBank/DDBJ whole genome shotgun (WGS) entry which is preliminary data.</text>
</comment>
<dbReference type="GO" id="GO:0016706">
    <property type="term" value="F:2-oxoglutarate-dependent dioxygenase activity"/>
    <property type="evidence" value="ECO:0007669"/>
    <property type="project" value="UniProtKB-ARBA"/>
</dbReference>
<dbReference type="SUPFAM" id="SSF51197">
    <property type="entry name" value="Clavaminate synthase-like"/>
    <property type="match status" value="1"/>
</dbReference>
<protein>
    <recommendedName>
        <fullName evidence="3">Phytanoyl-CoA dioxygenase</fullName>
    </recommendedName>
</protein>
<dbReference type="AlphaFoldDB" id="X0RC94"/>
<dbReference type="EMBL" id="BAWF01000057">
    <property type="protein sequence ID" value="GAF48645.1"/>
    <property type="molecule type" value="Genomic_DNA"/>
</dbReference>
<proteinExistence type="predicted"/>